<dbReference type="Pfam" id="PF00440">
    <property type="entry name" value="TetR_N"/>
    <property type="match status" value="1"/>
</dbReference>
<dbReference type="Gene3D" id="1.10.357.10">
    <property type="entry name" value="Tetracycline Repressor, domain 2"/>
    <property type="match status" value="1"/>
</dbReference>
<dbReference type="GO" id="GO:0000976">
    <property type="term" value="F:transcription cis-regulatory region binding"/>
    <property type="evidence" value="ECO:0007669"/>
    <property type="project" value="TreeGrafter"/>
</dbReference>
<feature type="region of interest" description="Disordered" evidence="5">
    <location>
        <begin position="201"/>
        <end position="224"/>
    </location>
</feature>
<dbReference type="InterPro" id="IPR001647">
    <property type="entry name" value="HTH_TetR"/>
</dbReference>
<dbReference type="PANTHER" id="PTHR30055">
    <property type="entry name" value="HTH-TYPE TRANSCRIPTIONAL REGULATOR RUTR"/>
    <property type="match status" value="1"/>
</dbReference>
<gene>
    <name evidence="7" type="ORF">BB31_20765</name>
</gene>
<dbReference type="InterPro" id="IPR009057">
    <property type="entry name" value="Homeodomain-like_sf"/>
</dbReference>
<accession>A0A2P2FRK4</accession>
<dbReference type="AlphaFoldDB" id="A0A2P2FRK4"/>
<proteinExistence type="predicted"/>
<dbReference type="EMBL" id="JFBM01000018">
    <property type="protein sequence ID" value="KFU79355.1"/>
    <property type="molecule type" value="Genomic_DNA"/>
</dbReference>
<sequence>MPVVTTPRARRTPEEARRLILDAAASLLGESGVAAVQMRAVAARVGMTDAGVAHHFGNREKLLAELLRHGGRRLRDALRELLASWLDRGADLLELVEALHGLYRNGYGELAVALHAAGWHDPGSGMLDPVVDALHRLRPPGCSVDDTRLAVAALHQAMATEALYGSDFRRSSGLTGAAADDSTAQVRWWARQLHLALGLRPGTGLDRRDQGSPAGSGHPARAPG</sequence>
<evidence type="ECO:0000256" key="4">
    <source>
        <dbReference type="PROSITE-ProRule" id="PRU00335"/>
    </source>
</evidence>
<comment type="caution">
    <text evidence="7">The sequence shown here is derived from an EMBL/GenBank/DDBJ whole genome shotgun (WGS) entry which is preliminary data.</text>
</comment>
<evidence type="ECO:0000313" key="7">
    <source>
        <dbReference type="EMBL" id="KFU79355.1"/>
    </source>
</evidence>
<dbReference type="SUPFAM" id="SSF46689">
    <property type="entry name" value="Homeodomain-like"/>
    <property type="match status" value="1"/>
</dbReference>
<evidence type="ECO:0000256" key="3">
    <source>
        <dbReference type="ARBA" id="ARBA00023163"/>
    </source>
</evidence>
<evidence type="ECO:0000259" key="6">
    <source>
        <dbReference type="PROSITE" id="PS50977"/>
    </source>
</evidence>
<dbReference type="PRINTS" id="PR00455">
    <property type="entry name" value="HTHTETR"/>
</dbReference>
<dbReference type="GO" id="GO:0003700">
    <property type="term" value="F:DNA-binding transcription factor activity"/>
    <property type="evidence" value="ECO:0007669"/>
    <property type="project" value="TreeGrafter"/>
</dbReference>
<evidence type="ECO:0000256" key="5">
    <source>
        <dbReference type="SAM" id="MobiDB-lite"/>
    </source>
</evidence>
<keyword evidence="1" id="KW-0805">Transcription regulation</keyword>
<evidence type="ECO:0000256" key="1">
    <source>
        <dbReference type="ARBA" id="ARBA00023015"/>
    </source>
</evidence>
<dbReference type="Proteomes" id="UP000256220">
    <property type="component" value="Unassembled WGS sequence"/>
</dbReference>
<name>A0A2P2FRK4_AMYLU</name>
<evidence type="ECO:0000313" key="8">
    <source>
        <dbReference type="Proteomes" id="UP000256220"/>
    </source>
</evidence>
<dbReference type="PROSITE" id="PS50977">
    <property type="entry name" value="HTH_TETR_2"/>
    <property type="match status" value="1"/>
</dbReference>
<reference evidence="7 8" key="1">
    <citation type="journal article" date="2014" name="Genome Announc.">
        <title>Draft Genome Sequence of Amycolatopsis lurida NRRL 2430, Producer of the Glycopeptide Family Antibiotic Ristocetin.</title>
        <authorList>
            <person name="Kwun M.J."/>
            <person name="Hong H.J."/>
        </authorList>
    </citation>
    <scope>NUCLEOTIDE SEQUENCE [LARGE SCALE GENOMIC DNA]</scope>
    <source>
        <strain evidence="7 8">NRRL 2430</strain>
    </source>
</reference>
<feature type="DNA-binding region" description="H-T-H motif" evidence="4">
    <location>
        <begin position="37"/>
        <end position="56"/>
    </location>
</feature>
<dbReference type="InterPro" id="IPR050109">
    <property type="entry name" value="HTH-type_TetR-like_transc_reg"/>
</dbReference>
<organism evidence="7 8">
    <name type="scientific">Amycolatopsis lurida NRRL 2430</name>
    <dbReference type="NCBI Taxonomy" id="1460371"/>
    <lineage>
        <taxon>Bacteria</taxon>
        <taxon>Bacillati</taxon>
        <taxon>Actinomycetota</taxon>
        <taxon>Actinomycetes</taxon>
        <taxon>Pseudonocardiales</taxon>
        <taxon>Pseudonocardiaceae</taxon>
        <taxon>Amycolatopsis</taxon>
    </lineage>
</organism>
<keyword evidence="3" id="KW-0804">Transcription</keyword>
<keyword evidence="2 4" id="KW-0238">DNA-binding</keyword>
<feature type="domain" description="HTH tetR-type" evidence="6">
    <location>
        <begin position="14"/>
        <end position="74"/>
    </location>
</feature>
<dbReference type="PANTHER" id="PTHR30055:SF234">
    <property type="entry name" value="HTH-TYPE TRANSCRIPTIONAL REGULATOR BETI"/>
    <property type="match status" value="1"/>
</dbReference>
<keyword evidence="8" id="KW-1185">Reference proteome</keyword>
<evidence type="ECO:0000256" key="2">
    <source>
        <dbReference type="ARBA" id="ARBA00023125"/>
    </source>
</evidence>
<protein>
    <submittedName>
        <fullName evidence="7">TetR family transcriptional regulator</fullName>
    </submittedName>
</protein>